<dbReference type="PANTHER" id="PTHR44688">
    <property type="entry name" value="DNA-BINDING TRANSCRIPTIONAL ACTIVATOR DEVR_DOSR"/>
    <property type="match status" value="1"/>
</dbReference>
<gene>
    <name evidence="7" type="ORF">C1876_03345</name>
    <name evidence="8" type="ORF">DMP09_11250</name>
</gene>
<keyword evidence="2" id="KW-0238">DNA-binding</keyword>
<dbReference type="Proteomes" id="UP000253817">
    <property type="component" value="Unassembled WGS sequence"/>
</dbReference>
<evidence type="ECO:0000256" key="4">
    <source>
        <dbReference type="SAM" id="MobiDB-lite"/>
    </source>
</evidence>
<comment type="caution">
    <text evidence="8">The sequence shown here is derived from an EMBL/GenBank/DDBJ whole genome shotgun (WGS) entry which is preliminary data.</text>
</comment>
<feature type="transmembrane region" description="Helical" evidence="5">
    <location>
        <begin position="166"/>
        <end position="185"/>
    </location>
</feature>
<dbReference type="GO" id="GO:0003677">
    <property type="term" value="F:DNA binding"/>
    <property type="evidence" value="ECO:0007669"/>
    <property type="project" value="UniProtKB-KW"/>
</dbReference>
<feature type="compositionally biased region" description="Low complexity" evidence="4">
    <location>
        <begin position="496"/>
        <end position="507"/>
    </location>
</feature>
<feature type="transmembrane region" description="Helical" evidence="5">
    <location>
        <begin position="256"/>
        <end position="276"/>
    </location>
</feature>
<dbReference type="RefSeq" id="WP_114545309.1">
    <property type="nucleotide sequence ID" value="NZ_PPTT01000004.1"/>
</dbReference>
<name>A0A3N0IW22_9ACTN</name>
<evidence type="ECO:0000313" key="10">
    <source>
        <dbReference type="Proteomes" id="UP000270112"/>
    </source>
</evidence>
<dbReference type="Proteomes" id="UP000270112">
    <property type="component" value="Unassembled WGS sequence"/>
</dbReference>
<feature type="transmembrane region" description="Helical" evidence="5">
    <location>
        <begin position="140"/>
        <end position="160"/>
    </location>
</feature>
<dbReference type="Gene3D" id="1.10.10.10">
    <property type="entry name" value="Winged helix-like DNA-binding domain superfamily/Winged helix DNA-binding domain"/>
    <property type="match status" value="2"/>
</dbReference>
<feature type="transmembrane region" description="Helical" evidence="5">
    <location>
        <begin position="216"/>
        <end position="236"/>
    </location>
</feature>
<feature type="transmembrane region" description="Helical" evidence="5">
    <location>
        <begin position="48"/>
        <end position="70"/>
    </location>
</feature>
<dbReference type="PROSITE" id="PS00622">
    <property type="entry name" value="HTH_LUXR_1"/>
    <property type="match status" value="1"/>
</dbReference>
<sequence>MMKERGNLFYGATSASSIAGSALMWAWWDLAFYSGIFFNWNQSAQAFTVPSLAVGMAASGVTLFLLARFAPAVSAKLYGGTGRLIGVGIAGIASSLLSIAAASWSMLPLALASSAVNGAVLALVMALWGTVWTERGAQSATVNASLAITIGIVFDGIVLFAMKPLAAAVAISTFPLLSILMYVYAARDRVDGEVFSRTRSTRRGRARTSNVLKREFFGISVLLLLGLTIGEIAFNFMNYHFAYEQIASTSGMDFNYPYHVARAIGACTCFVAIGVFNVSYKRFFWVGTLLMSFAFAMMPFLGALGIPPYYSNYVNMACFALVAIFELSVFCEISYARHTYPLESVCFGMIFMTGIIDAGLLVGVLVDLFHLDLAQYAILMTAVGYVLVFGLLAAISEGQRYLDPDTGVASGRRLQTEVQNSLETRRRKLHDALVKQAKLTEREQDILDELLRGRSTVSIAGSFNISDNTVKSHVQSIYKKLGIHSKQEMLERFDLPPENENPEAQEPGPDDSRKRALDATIAHLARAHGLTARESEVFGLMARGYRPKEMEERLFISSATVHSHTTNIYAKMDLHSYDDLSALVKRTRSDMNKADDPAQN</sequence>
<dbReference type="PRINTS" id="PR00038">
    <property type="entry name" value="HTHLUXR"/>
</dbReference>
<dbReference type="SMART" id="SM00421">
    <property type="entry name" value="HTH_LUXR"/>
    <property type="match status" value="2"/>
</dbReference>
<keyword evidence="9" id="KW-1185">Reference proteome</keyword>
<dbReference type="PANTHER" id="PTHR44688:SF16">
    <property type="entry name" value="DNA-BINDING TRANSCRIPTIONAL ACTIVATOR DEVR_DOSR"/>
    <property type="match status" value="1"/>
</dbReference>
<feature type="transmembrane region" description="Helical" evidence="5">
    <location>
        <begin position="313"/>
        <end position="333"/>
    </location>
</feature>
<dbReference type="InterPro" id="IPR036388">
    <property type="entry name" value="WH-like_DNA-bd_sf"/>
</dbReference>
<evidence type="ECO:0000256" key="2">
    <source>
        <dbReference type="ARBA" id="ARBA00023125"/>
    </source>
</evidence>
<feature type="domain" description="HTH luxR-type" evidence="6">
    <location>
        <begin position="432"/>
        <end position="497"/>
    </location>
</feature>
<reference evidence="10" key="2">
    <citation type="submission" date="2018-05" db="EMBL/GenBank/DDBJ databases">
        <title>Genome Sequencing of selected type strains of the family Eggerthellaceae.</title>
        <authorList>
            <person name="Danylec N."/>
            <person name="Stoll D.A."/>
            <person name="Doetsch A."/>
            <person name="Huch M."/>
        </authorList>
    </citation>
    <scope>NUCLEOTIDE SEQUENCE [LARGE SCALE GENOMIC DNA]</scope>
    <source>
        <strain evidence="10">DSM 16107</strain>
    </source>
</reference>
<dbReference type="InterPro" id="IPR016032">
    <property type="entry name" value="Sig_transdc_resp-reg_C-effctor"/>
</dbReference>
<evidence type="ECO:0000256" key="5">
    <source>
        <dbReference type="SAM" id="Phobius"/>
    </source>
</evidence>
<keyword evidence="5" id="KW-0812">Transmembrane</keyword>
<dbReference type="EMBL" id="PPTT01000004">
    <property type="protein sequence ID" value="RDB70758.1"/>
    <property type="molecule type" value="Genomic_DNA"/>
</dbReference>
<feature type="transmembrane region" description="Helical" evidence="5">
    <location>
        <begin position="7"/>
        <end position="28"/>
    </location>
</feature>
<feature type="domain" description="HTH luxR-type" evidence="6">
    <location>
        <begin position="523"/>
        <end position="588"/>
    </location>
</feature>
<dbReference type="OrthoDB" id="3177437at2"/>
<evidence type="ECO:0000313" key="9">
    <source>
        <dbReference type="Proteomes" id="UP000253817"/>
    </source>
</evidence>
<dbReference type="AlphaFoldDB" id="A0A3N0IW22"/>
<dbReference type="InterPro" id="IPR036259">
    <property type="entry name" value="MFS_trans_sf"/>
</dbReference>
<dbReference type="EMBL" id="QICC01000049">
    <property type="protein sequence ID" value="RNM41107.1"/>
    <property type="molecule type" value="Genomic_DNA"/>
</dbReference>
<evidence type="ECO:0000256" key="3">
    <source>
        <dbReference type="ARBA" id="ARBA00023163"/>
    </source>
</evidence>
<protein>
    <recommendedName>
        <fullName evidence="6">HTH luxR-type domain-containing protein</fullName>
    </recommendedName>
</protein>
<dbReference type="PROSITE" id="PS50043">
    <property type="entry name" value="HTH_LUXR_2"/>
    <property type="match status" value="2"/>
</dbReference>
<keyword evidence="3" id="KW-0804">Transcription</keyword>
<feature type="transmembrane region" description="Helical" evidence="5">
    <location>
        <begin position="283"/>
        <end position="307"/>
    </location>
</feature>
<keyword evidence="5" id="KW-0472">Membrane</keyword>
<organism evidence="8 10">
    <name type="scientific">Eggerthella sinensis</name>
    <dbReference type="NCBI Taxonomy" id="242230"/>
    <lineage>
        <taxon>Bacteria</taxon>
        <taxon>Bacillati</taxon>
        <taxon>Actinomycetota</taxon>
        <taxon>Coriobacteriia</taxon>
        <taxon>Eggerthellales</taxon>
        <taxon>Eggerthellaceae</taxon>
        <taxon>Eggerthella</taxon>
    </lineage>
</organism>
<reference evidence="7 9" key="1">
    <citation type="journal article" date="2018" name="Elife">
        <title>Discovery and characterization of a prevalent human gut bacterial enzyme sufficient for the inactivation of a family of plant toxins.</title>
        <authorList>
            <person name="Koppel N."/>
            <person name="Bisanz J.E."/>
            <person name="Pandelia M.E."/>
            <person name="Turnbaugh P.J."/>
            <person name="Balskus E.P."/>
        </authorList>
    </citation>
    <scope>NUCLEOTIDE SEQUENCE [LARGE SCALE GENOMIC DNA]</scope>
    <source>
        <strain evidence="7 9">DSM 16107</strain>
    </source>
</reference>
<proteinExistence type="predicted"/>
<evidence type="ECO:0000259" key="6">
    <source>
        <dbReference type="PROSITE" id="PS50043"/>
    </source>
</evidence>
<dbReference type="InterPro" id="IPR000792">
    <property type="entry name" value="Tscrpt_reg_LuxR_C"/>
</dbReference>
<evidence type="ECO:0000256" key="1">
    <source>
        <dbReference type="ARBA" id="ARBA00023015"/>
    </source>
</evidence>
<feature type="transmembrane region" description="Helical" evidence="5">
    <location>
        <begin position="376"/>
        <end position="395"/>
    </location>
</feature>
<evidence type="ECO:0000313" key="7">
    <source>
        <dbReference type="EMBL" id="RDB70758.1"/>
    </source>
</evidence>
<feature type="transmembrane region" description="Helical" evidence="5">
    <location>
        <begin position="82"/>
        <end position="104"/>
    </location>
</feature>
<dbReference type="SUPFAM" id="SSF46894">
    <property type="entry name" value="C-terminal effector domain of the bipartite response regulators"/>
    <property type="match status" value="2"/>
</dbReference>
<keyword evidence="1" id="KW-0805">Transcription regulation</keyword>
<feature type="transmembrane region" description="Helical" evidence="5">
    <location>
        <begin position="345"/>
        <end position="370"/>
    </location>
</feature>
<dbReference type="GO" id="GO:0006355">
    <property type="term" value="P:regulation of DNA-templated transcription"/>
    <property type="evidence" value="ECO:0007669"/>
    <property type="project" value="InterPro"/>
</dbReference>
<feature type="transmembrane region" description="Helical" evidence="5">
    <location>
        <begin position="110"/>
        <end position="128"/>
    </location>
</feature>
<evidence type="ECO:0000313" key="8">
    <source>
        <dbReference type="EMBL" id="RNM41107.1"/>
    </source>
</evidence>
<reference evidence="8" key="3">
    <citation type="journal article" date="2019" name="Microbiol. Resour. Announc.">
        <title>Draft Genome Sequences of Type Strains of Gordonibacter faecihominis, Paraeggerthella hongkongensis, Parvibacter caecicola,Slackia equolifaciens, Slackia faecicanis, and Slackia isoflavoniconvertens.</title>
        <authorList>
            <person name="Danylec N."/>
            <person name="Stoll D.A."/>
            <person name="Dotsch A."/>
            <person name="Huch M."/>
        </authorList>
    </citation>
    <scope>NUCLEOTIDE SEQUENCE</scope>
    <source>
        <strain evidence="8">DSM 16107</strain>
    </source>
</reference>
<dbReference type="CDD" id="cd06170">
    <property type="entry name" value="LuxR_C_like"/>
    <property type="match status" value="2"/>
</dbReference>
<dbReference type="Pfam" id="PF00196">
    <property type="entry name" value="GerE"/>
    <property type="match status" value="2"/>
</dbReference>
<keyword evidence="5" id="KW-1133">Transmembrane helix</keyword>
<accession>A0A3N0IW22</accession>
<dbReference type="SUPFAM" id="SSF103473">
    <property type="entry name" value="MFS general substrate transporter"/>
    <property type="match status" value="1"/>
</dbReference>
<feature type="region of interest" description="Disordered" evidence="4">
    <location>
        <begin position="495"/>
        <end position="514"/>
    </location>
</feature>